<evidence type="ECO:0000256" key="1">
    <source>
        <dbReference type="ARBA" id="ARBA00004651"/>
    </source>
</evidence>
<feature type="transmembrane region" description="Helical" evidence="8">
    <location>
        <begin position="61"/>
        <end position="81"/>
    </location>
</feature>
<feature type="transmembrane region" description="Helical" evidence="8">
    <location>
        <begin position="7"/>
        <end position="40"/>
    </location>
</feature>
<dbReference type="EMBL" id="SLZW01000011">
    <property type="protein sequence ID" value="TCS60373.1"/>
    <property type="molecule type" value="Genomic_DNA"/>
</dbReference>
<dbReference type="PANTHER" id="PTHR21716">
    <property type="entry name" value="TRANSMEMBRANE PROTEIN"/>
    <property type="match status" value="1"/>
</dbReference>
<organism evidence="9 10">
    <name type="scientific">Varunaivibrio sulfuroxidans</name>
    <dbReference type="NCBI Taxonomy" id="1773489"/>
    <lineage>
        <taxon>Bacteria</taxon>
        <taxon>Pseudomonadati</taxon>
        <taxon>Pseudomonadota</taxon>
        <taxon>Alphaproteobacteria</taxon>
        <taxon>Rhodospirillales</taxon>
        <taxon>Magnetovibrionaceae</taxon>
        <taxon>Varunaivibrio</taxon>
    </lineage>
</organism>
<evidence type="ECO:0000313" key="10">
    <source>
        <dbReference type="Proteomes" id="UP000295304"/>
    </source>
</evidence>
<sequence>MRKEKQIAFWVVGLAVAMAILYILSSVLLPFVAGLAIAYFFDPLADRLERLGISRALSTSVILLSFFVIVGAIGMVLFPLLQAQVVGLIGRLPDMINTFHASLQQYISRLEHVLPVGQMARIQTFLQGYTGDAMNWLSGLLPQVWAGGKAIVNLLSLMVVMPMVAFFLLRDWDHIIAMLDSLLPRASADTIRQQIREIDKTIAGFVRGQAMVCASLGVIYGIGLSLVGLEFGLLIGLGTGVLTFVPYVGMMTGAVIALSVALVQFSNPVDFLLVIGVFAFGQTIDIMFLTPNFVAGRVNLHPVWVIFSLMAGGAIFGFTGVLLGVPVAGAIGVLVRFAISKYRTSALYLQGDAAALTDAHSVKSTPTEKN</sequence>
<keyword evidence="10" id="KW-1185">Reference proteome</keyword>
<feature type="transmembrane region" description="Helical" evidence="8">
    <location>
        <begin position="150"/>
        <end position="169"/>
    </location>
</feature>
<comment type="subcellular location">
    <subcellularLocation>
        <location evidence="1">Cell membrane</location>
        <topology evidence="1">Multi-pass membrane protein</topology>
    </subcellularLocation>
</comment>
<dbReference type="AlphaFoldDB" id="A0A4R3J691"/>
<keyword evidence="7 8" id="KW-0472">Membrane</keyword>
<dbReference type="RefSeq" id="WP_132940069.1">
    <property type="nucleotide sequence ID" value="NZ_CP119676.1"/>
</dbReference>
<evidence type="ECO:0000256" key="8">
    <source>
        <dbReference type="SAM" id="Phobius"/>
    </source>
</evidence>
<keyword evidence="5 8" id="KW-0812">Transmembrane</keyword>
<keyword evidence="4" id="KW-1003">Cell membrane</keyword>
<comment type="similarity">
    <text evidence="2">Belongs to the autoinducer-2 exporter (AI-2E) (TC 2.A.86) family.</text>
</comment>
<name>A0A4R3J691_9PROT</name>
<evidence type="ECO:0000256" key="5">
    <source>
        <dbReference type="ARBA" id="ARBA00022692"/>
    </source>
</evidence>
<keyword evidence="6 8" id="KW-1133">Transmembrane helix</keyword>
<dbReference type="GO" id="GO:0005886">
    <property type="term" value="C:plasma membrane"/>
    <property type="evidence" value="ECO:0007669"/>
    <property type="project" value="UniProtKB-SubCell"/>
</dbReference>
<evidence type="ECO:0000256" key="6">
    <source>
        <dbReference type="ARBA" id="ARBA00022989"/>
    </source>
</evidence>
<proteinExistence type="inferred from homology"/>
<evidence type="ECO:0000256" key="7">
    <source>
        <dbReference type="ARBA" id="ARBA00023136"/>
    </source>
</evidence>
<dbReference type="InterPro" id="IPR002549">
    <property type="entry name" value="AI-2E-like"/>
</dbReference>
<evidence type="ECO:0000256" key="3">
    <source>
        <dbReference type="ARBA" id="ARBA00022448"/>
    </source>
</evidence>
<evidence type="ECO:0000313" key="9">
    <source>
        <dbReference type="EMBL" id="TCS60373.1"/>
    </source>
</evidence>
<comment type="caution">
    <text evidence="9">The sequence shown here is derived from an EMBL/GenBank/DDBJ whole genome shotgun (WGS) entry which is preliminary data.</text>
</comment>
<protein>
    <submittedName>
        <fullName evidence="9">Putative PurR-regulated permease PerM</fullName>
    </submittedName>
</protein>
<dbReference type="Pfam" id="PF01594">
    <property type="entry name" value="AI-2E_transport"/>
    <property type="match status" value="1"/>
</dbReference>
<feature type="transmembrane region" description="Helical" evidence="8">
    <location>
        <begin position="302"/>
        <end position="335"/>
    </location>
</feature>
<feature type="transmembrane region" description="Helical" evidence="8">
    <location>
        <begin position="244"/>
        <end position="264"/>
    </location>
</feature>
<reference evidence="9 10" key="1">
    <citation type="submission" date="2019-03" db="EMBL/GenBank/DDBJ databases">
        <title>Genomic Encyclopedia of Type Strains, Phase IV (KMG-IV): sequencing the most valuable type-strain genomes for metagenomic binning, comparative biology and taxonomic classification.</title>
        <authorList>
            <person name="Goeker M."/>
        </authorList>
    </citation>
    <scope>NUCLEOTIDE SEQUENCE [LARGE SCALE GENOMIC DNA]</scope>
    <source>
        <strain evidence="9 10">DSM 101688</strain>
    </source>
</reference>
<evidence type="ECO:0000256" key="2">
    <source>
        <dbReference type="ARBA" id="ARBA00009773"/>
    </source>
</evidence>
<evidence type="ECO:0000256" key="4">
    <source>
        <dbReference type="ARBA" id="ARBA00022475"/>
    </source>
</evidence>
<dbReference type="GO" id="GO:0055085">
    <property type="term" value="P:transmembrane transport"/>
    <property type="evidence" value="ECO:0007669"/>
    <property type="project" value="TreeGrafter"/>
</dbReference>
<dbReference type="Proteomes" id="UP000295304">
    <property type="component" value="Unassembled WGS sequence"/>
</dbReference>
<dbReference type="OrthoDB" id="5792512at2"/>
<keyword evidence="3" id="KW-0813">Transport</keyword>
<dbReference type="PANTHER" id="PTHR21716:SF53">
    <property type="entry name" value="PERMEASE PERM-RELATED"/>
    <property type="match status" value="1"/>
</dbReference>
<accession>A0A4R3J691</accession>
<gene>
    <name evidence="9" type="ORF">EDD55_11174</name>
</gene>
<feature type="transmembrane region" description="Helical" evidence="8">
    <location>
        <begin position="217"/>
        <end position="238"/>
    </location>
</feature>
<feature type="transmembrane region" description="Helical" evidence="8">
    <location>
        <begin position="271"/>
        <end position="290"/>
    </location>
</feature>